<organism evidence="1 2">
    <name type="scientific">Funneliformis caledonium</name>
    <dbReference type="NCBI Taxonomy" id="1117310"/>
    <lineage>
        <taxon>Eukaryota</taxon>
        <taxon>Fungi</taxon>
        <taxon>Fungi incertae sedis</taxon>
        <taxon>Mucoromycota</taxon>
        <taxon>Glomeromycotina</taxon>
        <taxon>Glomeromycetes</taxon>
        <taxon>Glomerales</taxon>
        <taxon>Glomeraceae</taxon>
        <taxon>Funneliformis</taxon>
    </lineage>
</organism>
<dbReference type="EMBL" id="CAJVPQ010007336">
    <property type="protein sequence ID" value="CAG8695631.1"/>
    <property type="molecule type" value="Genomic_DNA"/>
</dbReference>
<sequence>AESLNLLANQGQKGTLNLERLELKYLVQTKKTEDDINTFYEIHQDDRERKVQGLKGLSNLRYKLDFYEAYSANLVK</sequence>
<comment type="caution">
    <text evidence="1">The sequence shown here is derived from an EMBL/GenBank/DDBJ whole genome shotgun (WGS) entry which is preliminary data.</text>
</comment>
<proteinExistence type="predicted"/>
<accession>A0A9N9EWR8</accession>
<protein>
    <submittedName>
        <fullName evidence="1">12472_t:CDS:1</fullName>
    </submittedName>
</protein>
<keyword evidence="2" id="KW-1185">Reference proteome</keyword>
<name>A0A9N9EWR8_9GLOM</name>
<evidence type="ECO:0000313" key="2">
    <source>
        <dbReference type="Proteomes" id="UP000789570"/>
    </source>
</evidence>
<gene>
    <name evidence="1" type="ORF">FCALED_LOCUS13200</name>
</gene>
<reference evidence="1" key="1">
    <citation type="submission" date="2021-06" db="EMBL/GenBank/DDBJ databases">
        <authorList>
            <person name="Kallberg Y."/>
            <person name="Tangrot J."/>
            <person name="Rosling A."/>
        </authorList>
    </citation>
    <scope>NUCLEOTIDE SEQUENCE</scope>
    <source>
        <strain evidence="1">UK204</strain>
    </source>
</reference>
<feature type="non-terminal residue" evidence="1">
    <location>
        <position position="1"/>
    </location>
</feature>
<dbReference type="AlphaFoldDB" id="A0A9N9EWR8"/>
<dbReference type="Proteomes" id="UP000789570">
    <property type="component" value="Unassembled WGS sequence"/>
</dbReference>
<evidence type="ECO:0000313" key="1">
    <source>
        <dbReference type="EMBL" id="CAG8695631.1"/>
    </source>
</evidence>